<dbReference type="SMART" id="SM00233">
    <property type="entry name" value="PH"/>
    <property type="match status" value="1"/>
</dbReference>
<dbReference type="SUPFAM" id="SSF48065">
    <property type="entry name" value="DBL homology domain (DH-domain)"/>
    <property type="match status" value="1"/>
</dbReference>
<dbReference type="SMART" id="SM00325">
    <property type="entry name" value="RhoGEF"/>
    <property type="match status" value="1"/>
</dbReference>
<evidence type="ECO:0000259" key="2">
    <source>
        <dbReference type="PROSITE" id="PS50003"/>
    </source>
</evidence>
<dbReference type="KEGG" id="gsh:117369284"/>
<dbReference type="FunCoup" id="A0A6P8T047">
    <property type="interactions" value="44"/>
</dbReference>
<proteinExistence type="predicted"/>
<feature type="domain" description="DH" evidence="3">
    <location>
        <begin position="1331"/>
        <end position="1508"/>
    </location>
</feature>
<dbReference type="GO" id="GO:0005085">
    <property type="term" value="F:guanyl-nucleotide exchange factor activity"/>
    <property type="evidence" value="ECO:0007669"/>
    <property type="project" value="InterPro"/>
</dbReference>
<reference evidence="5" key="1">
    <citation type="submission" date="2025-08" db="UniProtKB">
        <authorList>
            <consortium name="RefSeq"/>
        </authorList>
    </citation>
    <scope>IDENTIFICATION</scope>
</reference>
<dbReference type="InterPro" id="IPR001849">
    <property type="entry name" value="PH_domain"/>
</dbReference>
<dbReference type="GeneID" id="117369284"/>
<evidence type="ECO:0000313" key="5">
    <source>
        <dbReference type="RefSeq" id="XP_033819531.1"/>
    </source>
</evidence>
<dbReference type="RefSeq" id="XP_033819531.1">
    <property type="nucleotide sequence ID" value="XM_033963640.1"/>
</dbReference>
<keyword evidence="4" id="KW-1185">Reference proteome</keyword>
<sequence length="1836" mass="204301">MNSQVLDAAFQNALSALYPPFEITAPTVLSQVFGIIESDYQGDGLCCLLDFLIPAKHLLEHIRRIACAPYFENLFLHEGWPLCLREKVVIHLAPLSPFLLRPGDFYLQAGSFGEQSACVLLKYLSDDLHTVEEKHVPESSYLELFTKEWLEAINRGLEGVSLHICLVATGSGIAKVPWTEITIPEFVNRPKVIPNCISIKGSHQAGELEVNSSIEACIKPRTSFIVGKTDCQLSNHSVISSLSASNNLSWKASQELYPGLVKLDLGESSKKLSTLATQSLTDIVSQDTEGDYVDLLEISEEKKLDSSAKSLPPDVDFLSSTLIEGSTDATAMPSSGNTAFAPLANGDCSLSLASKEWDCGKVVNSDDGDCTPCVRRKLNKEMKPQEMKCRYRESYMAALQNPVNFGSGLMNTILEEADMPKQEAFSIHLININSLKSQPHNLKSQGQAVSARPFSLSPQNTSVQHTKTGAPTNQEQFNEPKFSSYTKKGPSGSESPTFGNKFSFLKNPWTSAASGDISLPETVTNQHGGPWKKMSSVCSPRLSRAKPIGKALDQTSATPLEVTSIQKMASRKGLWISVVGAPVREPVQTGLTSEKLILCQDLSAKLLYSGIACLPGSRDKLGRSFIQLTTDSPAWDAPWCTDREVTQLLLYLSSIPRKEVRDMGLIIAVDARKKLPSPILYSALQTVQVSSACIHSLLILVEKDAVSSVEKLPGVQVEVLTSLKTLNRYFEHGQLTWDLGGTFPYCHSEWVQFCQKLDPFTADLRKASELLQNSIEELEQDNLLEATQEAAERISKYRDMMKTVLNDSRLVSLQREGGATLARLRKEASHLSFSEDVRNAVDSAVALYNQMEEKVHALVTKSNKSLEQLESLLKIRELESEFDKLSRWMDREGASQLHQLAALEWSLENIERAHQQFTEFFNQATAHYNCGITLFKEATELKGSIVPEIENFMEVKSIFQTKLTDFYTSAERQKVELDTLLNLYRFCEKITTVICDCNHHLTRLKLDERKLATPETSKCLESCLQKLAAEFSAERFQEMKLQAYALSSCKGLALWNETWLKGQETKQLLEETLAKSKESQPMAEASDSKERESFGLLLKDSSPTDLEEEPHKCAKDYKVDADEFRSRDRMGSDSTSIIGIHLEAEVSTTSPKMAISSKDDKYVFVEEDEILGVPQGSNATVEAEIKASDEEYPGHRKVVAQNSSNEAFENLHPSIQNSSKLHPSQPSCLNSRHFPWTALGRSHSGEYRSLSTPQTHPLKKRSQCFPFSRHASFSAENSSSHDSTEGSSLVCHFLPVGCTCPGLPWAQGTNSKITHAEENGTNNQTKSNFVRLWRIMEELLGTEKDYVGSLGYILSHYLPEMERGDLPQGLRGQRAAIFGNLEKLHEFHSQLFLHELKGCWKDPLRVGRCFLRHKERFRLYAFYSKNKPQSDVLLAEHGAAFFKRKQQELGDKMDLSSYLLKPIQRISKYNLLLEDMLRECDPSRDKAQSELRAAQQVVRFQLRHGNDLLAMDDIQDCDVNLKEQGQLLHQDEFLVIYRKKKCSRHVFLFQDLILFSKTKKSIYGNDIYVYKQSFKTSEIGLTHTSGGSALCFEIWFRRRKSQDTYILQASSVDVKEAWTTDLQAILWDQAIKNRELRRQERALAGLGCKPFTDIQPSEAAISDRAINCAHFGKDGKSKQPSLAAFSPSFQDCHLPIQQLKPIGSGSSAGSASSLGDQSSSSSGRGSLSPLGCPQAGAVDSRKCFCYIHICLEEKRPDCERKEPVFLTDSSGSSEGSVCGFSSSESSNLSLMGGETEDGSFIDAASPRLLHSQNASALLSPPAGKSALPPNPHPLKE</sequence>
<feature type="region of interest" description="Disordered" evidence="1">
    <location>
        <begin position="1703"/>
        <end position="1731"/>
    </location>
</feature>
<dbReference type="InParanoid" id="A0A6P8T047"/>
<evidence type="ECO:0000256" key="1">
    <source>
        <dbReference type="SAM" id="MobiDB-lite"/>
    </source>
</evidence>
<dbReference type="Gene3D" id="2.30.29.30">
    <property type="entry name" value="Pleckstrin-homology domain (PH domain)/Phosphotyrosine-binding domain (PTB)"/>
    <property type="match status" value="1"/>
</dbReference>
<dbReference type="Proteomes" id="UP000515159">
    <property type="component" value="Chromosome 11"/>
</dbReference>
<dbReference type="SUPFAM" id="SSF50729">
    <property type="entry name" value="PH domain-like"/>
    <property type="match status" value="1"/>
</dbReference>
<dbReference type="PROSITE" id="PS50003">
    <property type="entry name" value="PH_DOMAIN"/>
    <property type="match status" value="1"/>
</dbReference>
<dbReference type="PANTHER" id="PTHR45845:SF2">
    <property type="entry name" value="RIKEN CDNA D630003M21 GENE"/>
    <property type="match status" value="1"/>
</dbReference>
<feature type="region of interest" description="Disordered" evidence="1">
    <location>
        <begin position="455"/>
        <end position="497"/>
    </location>
</feature>
<dbReference type="CDD" id="cd13242">
    <property type="entry name" value="PH_puratrophin-1"/>
    <property type="match status" value="1"/>
</dbReference>
<dbReference type="PANTHER" id="PTHR45845">
    <property type="entry name" value="RHO GUANINE NUCLEOTIDE EXCHANGE FACTOR-RELATED"/>
    <property type="match status" value="1"/>
</dbReference>
<feature type="region of interest" description="Disordered" evidence="1">
    <location>
        <begin position="1812"/>
        <end position="1836"/>
    </location>
</feature>
<dbReference type="PROSITE" id="PS50010">
    <property type="entry name" value="DH_2"/>
    <property type="match status" value="1"/>
</dbReference>
<dbReference type="InterPro" id="IPR011993">
    <property type="entry name" value="PH-like_dom_sf"/>
</dbReference>
<feature type="compositionally biased region" description="Polar residues" evidence="1">
    <location>
        <begin position="456"/>
        <end position="497"/>
    </location>
</feature>
<dbReference type="Pfam" id="PF22697">
    <property type="entry name" value="SOS1_NGEF_PH"/>
    <property type="match status" value="1"/>
</dbReference>
<organism evidence="4 5">
    <name type="scientific">Geotrypetes seraphini</name>
    <name type="common">Gaboon caecilian</name>
    <name type="synonym">Caecilia seraphini</name>
    <dbReference type="NCBI Taxonomy" id="260995"/>
    <lineage>
        <taxon>Eukaryota</taxon>
        <taxon>Metazoa</taxon>
        <taxon>Chordata</taxon>
        <taxon>Craniata</taxon>
        <taxon>Vertebrata</taxon>
        <taxon>Euteleostomi</taxon>
        <taxon>Amphibia</taxon>
        <taxon>Gymnophiona</taxon>
        <taxon>Geotrypetes</taxon>
    </lineage>
</organism>
<gene>
    <name evidence="5" type="primary">KIAA1755</name>
</gene>
<evidence type="ECO:0000313" key="4">
    <source>
        <dbReference type="Proteomes" id="UP000515159"/>
    </source>
</evidence>
<dbReference type="Gene3D" id="1.20.900.10">
    <property type="entry name" value="Dbl homology (DH) domain"/>
    <property type="match status" value="1"/>
</dbReference>
<dbReference type="OrthoDB" id="6152532at2759"/>
<dbReference type="InterPro" id="IPR035899">
    <property type="entry name" value="DBL_dom_sf"/>
</dbReference>
<accession>A0A6P8T047</accession>
<evidence type="ECO:0000259" key="3">
    <source>
        <dbReference type="PROSITE" id="PS50010"/>
    </source>
</evidence>
<dbReference type="InterPro" id="IPR000219">
    <property type="entry name" value="DH_dom"/>
</dbReference>
<dbReference type="InterPro" id="IPR055251">
    <property type="entry name" value="SOS1_NGEF_PH"/>
</dbReference>
<feature type="domain" description="PH" evidence="2">
    <location>
        <begin position="1520"/>
        <end position="1627"/>
    </location>
</feature>
<protein>
    <submittedName>
        <fullName evidence="5">Uncharacterized protein KIAA1755 homolog isoform X1</fullName>
    </submittedName>
</protein>
<dbReference type="Pfam" id="PF00621">
    <property type="entry name" value="RhoGEF"/>
    <property type="match status" value="1"/>
</dbReference>
<name>A0A6P8T047_GEOSA</name>
<feature type="region of interest" description="Disordered" evidence="1">
    <location>
        <begin position="1074"/>
        <end position="1093"/>
    </location>
</feature>
<dbReference type="CTD" id="85449"/>
<dbReference type="InterPro" id="IPR052231">
    <property type="entry name" value="Rho_GEF_signaling-related"/>
</dbReference>
<dbReference type="CDD" id="cd00160">
    <property type="entry name" value="RhoGEF"/>
    <property type="match status" value="1"/>
</dbReference>